<comment type="caution">
    <text evidence="1">The sequence shown here is derived from an EMBL/GenBank/DDBJ whole genome shotgun (WGS) entry which is preliminary data.</text>
</comment>
<gene>
    <name evidence="1" type="ORF">Zmor_018309</name>
</gene>
<sequence length="113" mass="13216">MFFELLNHGIWPNIFAYKRLQNTLTLCLRSPIVITRHNNESALFNEINHFQPSLPRAYLKSEVHRVGGMKRENGRRIWTSQWRTISVVIGVCTLHVFVFDAADSVKVVFMRTE</sequence>
<name>A0AA38IE62_9CUCU</name>
<reference evidence="1" key="1">
    <citation type="journal article" date="2023" name="G3 (Bethesda)">
        <title>Whole genome assemblies of Zophobas morio and Tenebrio molitor.</title>
        <authorList>
            <person name="Kaur S."/>
            <person name="Stinson S.A."/>
            <person name="diCenzo G.C."/>
        </authorList>
    </citation>
    <scope>NUCLEOTIDE SEQUENCE</scope>
    <source>
        <strain evidence="1">QUZm001</strain>
    </source>
</reference>
<evidence type="ECO:0000313" key="2">
    <source>
        <dbReference type="Proteomes" id="UP001168821"/>
    </source>
</evidence>
<dbReference type="AlphaFoldDB" id="A0AA38IE62"/>
<protein>
    <submittedName>
        <fullName evidence="1">Uncharacterized protein</fullName>
    </submittedName>
</protein>
<organism evidence="1 2">
    <name type="scientific">Zophobas morio</name>
    <dbReference type="NCBI Taxonomy" id="2755281"/>
    <lineage>
        <taxon>Eukaryota</taxon>
        <taxon>Metazoa</taxon>
        <taxon>Ecdysozoa</taxon>
        <taxon>Arthropoda</taxon>
        <taxon>Hexapoda</taxon>
        <taxon>Insecta</taxon>
        <taxon>Pterygota</taxon>
        <taxon>Neoptera</taxon>
        <taxon>Endopterygota</taxon>
        <taxon>Coleoptera</taxon>
        <taxon>Polyphaga</taxon>
        <taxon>Cucujiformia</taxon>
        <taxon>Tenebrionidae</taxon>
        <taxon>Zophobas</taxon>
    </lineage>
</organism>
<keyword evidence="2" id="KW-1185">Reference proteome</keyword>
<accession>A0AA38IE62</accession>
<evidence type="ECO:0000313" key="1">
    <source>
        <dbReference type="EMBL" id="KAJ3652332.1"/>
    </source>
</evidence>
<dbReference type="Proteomes" id="UP001168821">
    <property type="component" value="Unassembled WGS sequence"/>
</dbReference>
<proteinExistence type="predicted"/>
<dbReference type="EMBL" id="JALNTZ010000005">
    <property type="protein sequence ID" value="KAJ3652332.1"/>
    <property type="molecule type" value="Genomic_DNA"/>
</dbReference>